<feature type="binding site" evidence="11">
    <location>
        <position position="109"/>
    </location>
    <ligand>
        <name>Mg(2+)</name>
        <dbReference type="ChEBI" id="CHEBI:18420"/>
    </ligand>
</feature>
<dbReference type="Pfam" id="PF01817">
    <property type="entry name" value="CM_2"/>
    <property type="match status" value="1"/>
</dbReference>
<dbReference type="InterPro" id="IPR036979">
    <property type="entry name" value="CM_dom_sf"/>
</dbReference>
<keyword evidence="5 11" id="KW-0808">Transferase</keyword>
<reference evidence="13 14" key="1">
    <citation type="submission" date="2016-09" db="EMBL/GenBank/DDBJ databases">
        <title>Genomic analysis reveals versatility of anaerobic energy metabolism of Geosporobacter ferrireducens IRF9 of phylum Firmicutes.</title>
        <authorList>
            <person name="Kim S.-J."/>
        </authorList>
    </citation>
    <scope>NUCLEOTIDE SEQUENCE [LARGE SCALE GENOMIC DNA]</scope>
    <source>
        <strain evidence="13 14">IRF9</strain>
    </source>
</reference>
<dbReference type="GO" id="GO:0009073">
    <property type="term" value="P:aromatic amino acid family biosynthetic process"/>
    <property type="evidence" value="ECO:0007669"/>
    <property type="project" value="UniProtKB-KW"/>
</dbReference>
<comment type="subunit">
    <text evidence="11">Monomer.</text>
</comment>
<feature type="binding site" evidence="11">
    <location>
        <begin position="105"/>
        <end position="110"/>
    </location>
    <ligand>
        <name>ATP</name>
        <dbReference type="ChEBI" id="CHEBI:30616"/>
    </ligand>
</feature>
<dbReference type="Gene3D" id="3.40.50.300">
    <property type="entry name" value="P-loop containing nucleotide triphosphate hydrolases"/>
    <property type="match status" value="1"/>
</dbReference>
<dbReference type="GO" id="GO:0008652">
    <property type="term" value="P:amino acid biosynthetic process"/>
    <property type="evidence" value="ECO:0007669"/>
    <property type="project" value="UniProtKB-KW"/>
</dbReference>
<keyword evidence="6 11" id="KW-0547">Nucleotide-binding</keyword>
<dbReference type="SUPFAM" id="SSF48600">
    <property type="entry name" value="Chorismate mutase II"/>
    <property type="match status" value="1"/>
</dbReference>
<comment type="pathway">
    <text evidence="1 11">Metabolic intermediate biosynthesis; chorismate biosynthesis; chorismate from D-erythrose 4-phosphate and phosphoenolpyruvate: step 5/7.</text>
</comment>
<dbReference type="InterPro" id="IPR023000">
    <property type="entry name" value="Shikimate_kinase_CS"/>
</dbReference>
<dbReference type="Gene3D" id="1.20.59.10">
    <property type="entry name" value="Chorismate mutase"/>
    <property type="match status" value="1"/>
</dbReference>
<dbReference type="InterPro" id="IPR027417">
    <property type="entry name" value="P-loop_NTPase"/>
</dbReference>
<feature type="binding site" evidence="11">
    <location>
        <position position="151"/>
    </location>
    <ligand>
        <name>substrate</name>
    </ligand>
</feature>
<dbReference type="CDD" id="cd00464">
    <property type="entry name" value="SK"/>
    <property type="match status" value="1"/>
</dbReference>
<dbReference type="KEGG" id="gfe:Gferi_13435"/>
<feature type="binding site" evidence="11">
    <location>
        <position position="127"/>
    </location>
    <ligand>
        <name>substrate</name>
    </ligand>
</feature>
<dbReference type="EC" id="2.7.1.71" evidence="3 11"/>
<gene>
    <name evidence="11" type="primary">aroK</name>
    <name evidence="13" type="ORF">Gferi_13435</name>
</gene>
<dbReference type="GO" id="GO:0009423">
    <property type="term" value="P:chorismate biosynthetic process"/>
    <property type="evidence" value="ECO:0007669"/>
    <property type="project" value="UniProtKB-UniRule"/>
</dbReference>
<keyword evidence="8 11" id="KW-0067">ATP-binding</keyword>
<keyword evidence="9 11" id="KW-0057">Aromatic amino acid biosynthesis</keyword>
<dbReference type="GO" id="GO:0005524">
    <property type="term" value="F:ATP binding"/>
    <property type="evidence" value="ECO:0007669"/>
    <property type="project" value="UniProtKB-UniRule"/>
</dbReference>
<evidence type="ECO:0000256" key="10">
    <source>
        <dbReference type="ARBA" id="ARBA00048567"/>
    </source>
</evidence>
<evidence type="ECO:0000259" key="12">
    <source>
        <dbReference type="PROSITE" id="PS51168"/>
    </source>
</evidence>
<dbReference type="Proteomes" id="UP000095743">
    <property type="component" value="Chromosome"/>
</dbReference>
<dbReference type="InterPro" id="IPR031322">
    <property type="entry name" value="Shikimate/glucono_kinase"/>
</dbReference>
<proteinExistence type="inferred from homology"/>
<keyword evidence="4 11" id="KW-0028">Amino-acid biosynthesis</keyword>
<accession>A0A1D8GHV2</accession>
<organism evidence="13 14">
    <name type="scientific">Geosporobacter ferrireducens</name>
    <dbReference type="NCBI Taxonomy" id="1424294"/>
    <lineage>
        <taxon>Bacteria</taxon>
        <taxon>Bacillati</taxon>
        <taxon>Bacillota</taxon>
        <taxon>Clostridia</taxon>
        <taxon>Peptostreptococcales</taxon>
        <taxon>Thermotaleaceae</taxon>
        <taxon>Geosporobacter</taxon>
    </lineage>
</organism>
<comment type="similarity">
    <text evidence="2 11">Belongs to the shikimate kinase family.</text>
</comment>
<dbReference type="PRINTS" id="PR01100">
    <property type="entry name" value="SHIKIMTKNASE"/>
</dbReference>
<evidence type="ECO:0000256" key="8">
    <source>
        <dbReference type="ARBA" id="ARBA00022840"/>
    </source>
</evidence>
<dbReference type="HAMAP" id="MF_00109">
    <property type="entry name" value="Shikimate_kinase"/>
    <property type="match status" value="1"/>
</dbReference>
<evidence type="ECO:0000256" key="7">
    <source>
        <dbReference type="ARBA" id="ARBA00022777"/>
    </source>
</evidence>
<keyword evidence="11" id="KW-0963">Cytoplasm</keyword>
<dbReference type="AlphaFoldDB" id="A0A1D8GHV2"/>
<evidence type="ECO:0000313" key="13">
    <source>
        <dbReference type="EMBL" id="AOT70491.1"/>
    </source>
</evidence>
<evidence type="ECO:0000256" key="2">
    <source>
        <dbReference type="ARBA" id="ARBA00006997"/>
    </source>
</evidence>
<feature type="domain" description="Chorismate mutase" evidence="12">
    <location>
        <begin position="3"/>
        <end position="93"/>
    </location>
</feature>
<keyword evidence="7 11" id="KW-0418">Kinase</keyword>
<dbReference type="InterPro" id="IPR036263">
    <property type="entry name" value="Chorismate_II_sf"/>
</dbReference>
<name>A0A1D8GHV2_9FIRM</name>
<dbReference type="Pfam" id="PF01202">
    <property type="entry name" value="SKI"/>
    <property type="match status" value="1"/>
</dbReference>
<keyword evidence="11" id="KW-0479">Metal-binding</keyword>
<dbReference type="PANTHER" id="PTHR21087">
    <property type="entry name" value="SHIKIMATE KINASE"/>
    <property type="match status" value="1"/>
</dbReference>
<dbReference type="NCBIfam" id="TIGR01805">
    <property type="entry name" value="CM_mono_grmpos"/>
    <property type="match status" value="1"/>
</dbReference>
<dbReference type="UniPathway" id="UPA00053">
    <property type="reaction ID" value="UER00088"/>
</dbReference>
<dbReference type="GO" id="GO:0004765">
    <property type="term" value="F:shikimate kinase activity"/>
    <property type="evidence" value="ECO:0007669"/>
    <property type="project" value="UniProtKB-UniRule"/>
</dbReference>
<dbReference type="GO" id="GO:0004106">
    <property type="term" value="F:chorismate mutase activity"/>
    <property type="evidence" value="ECO:0007669"/>
    <property type="project" value="InterPro"/>
</dbReference>
<dbReference type="SUPFAM" id="SSF52540">
    <property type="entry name" value="P-loop containing nucleoside triphosphate hydrolases"/>
    <property type="match status" value="1"/>
</dbReference>
<keyword evidence="14" id="KW-1185">Reference proteome</keyword>
<feature type="binding site" evidence="11">
    <location>
        <position position="173"/>
    </location>
    <ligand>
        <name>substrate</name>
    </ligand>
</feature>
<feature type="binding site" evidence="11">
    <location>
        <position position="230"/>
    </location>
    <ligand>
        <name>substrate</name>
    </ligand>
</feature>
<evidence type="ECO:0000256" key="1">
    <source>
        <dbReference type="ARBA" id="ARBA00004842"/>
    </source>
</evidence>
<dbReference type="PROSITE" id="PS01128">
    <property type="entry name" value="SHIKIMATE_KINASE"/>
    <property type="match status" value="1"/>
</dbReference>
<dbReference type="STRING" id="1424294.Gferi_13435"/>
<dbReference type="PANTHER" id="PTHR21087:SF16">
    <property type="entry name" value="SHIKIMATE KINASE 1, CHLOROPLASTIC"/>
    <property type="match status" value="1"/>
</dbReference>
<comment type="cofactor">
    <cofactor evidence="11">
        <name>Mg(2+)</name>
        <dbReference type="ChEBI" id="CHEBI:18420"/>
    </cofactor>
    <text evidence="11">Binds 1 Mg(2+) ion per subunit.</text>
</comment>
<evidence type="ECO:0000256" key="3">
    <source>
        <dbReference type="ARBA" id="ARBA00012154"/>
    </source>
</evidence>
<keyword evidence="11" id="KW-0460">Magnesium</keyword>
<dbReference type="OrthoDB" id="9800332at2"/>
<evidence type="ECO:0000313" key="14">
    <source>
        <dbReference type="Proteomes" id="UP000095743"/>
    </source>
</evidence>
<dbReference type="InterPro" id="IPR000623">
    <property type="entry name" value="Shikimate_kinase/TSH1"/>
</dbReference>
<evidence type="ECO:0000256" key="9">
    <source>
        <dbReference type="ARBA" id="ARBA00023141"/>
    </source>
</evidence>
<evidence type="ECO:0000256" key="6">
    <source>
        <dbReference type="ARBA" id="ARBA00022741"/>
    </source>
</evidence>
<dbReference type="GO" id="GO:0005829">
    <property type="term" value="C:cytosol"/>
    <property type="evidence" value="ECO:0007669"/>
    <property type="project" value="TreeGrafter"/>
</dbReference>
<dbReference type="InterPro" id="IPR002701">
    <property type="entry name" value="CM_II_prokaryot"/>
</dbReference>
<evidence type="ECO:0000256" key="11">
    <source>
        <dbReference type="HAMAP-Rule" id="MF_00109"/>
    </source>
</evidence>
<dbReference type="PROSITE" id="PS51168">
    <property type="entry name" value="CHORISMATE_MUT_2"/>
    <property type="match status" value="1"/>
</dbReference>
<comment type="catalytic activity">
    <reaction evidence="10 11">
        <text>shikimate + ATP = 3-phosphoshikimate + ADP + H(+)</text>
        <dbReference type="Rhea" id="RHEA:13121"/>
        <dbReference type="ChEBI" id="CHEBI:15378"/>
        <dbReference type="ChEBI" id="CHEBI:30616"/>
        <dbReference type="ChEBI" id="CHEBI:36208"/>
        <dbReference type="ChEBI" id="CHEBI:145989"/>
        <dbReference type="ChEBI" id="CHEBI:456216"/>
        <dbReference type="EC" id="2.7.1.71"/>
    </reaction>
</comment>
<comment type="subcellular location">
    <subcellularLocation>
        <location evidence="11">Cytoplasm</location>
    </subcellularLocation>
</comment>
<dbReference type="EMBL" id="CP017269">
    <property type="protein sequence ID" value="AOT70491.1"/>
    <property type="molecule type" value="Genomic_DNA"/>
</dbReference>
<dbReference type="SMART" id="SM00830">
    <property type="entry name" value="CM_2"/>
    <property type="match status" value="1"/>
</dbReference>
<evidence type="ECO:0000256" key="4">
    <source>
        <dbReference type="ARBA" id="ARBA00022605"/>
    </source>
</evidence>
<sequence length="265" mass="30785">MEGLQLKTIQEIRKEIDHCDEILIQAFEKRMELVLQVLEYKTKEGMPILDSSREEEIIAHGLRSVKNRDFSKEIEDFIKSILNISRKMQSIRLFPYNIILIGFMGTGKSAIGDRLSQLLRMECIDTDVLIERQMKTSIAKMFEEHGEKYFREAEKDMVKRVSYRKNTIISCGGGVVLHPDNVKQLKDNGKIVLLSAHPEIIYERVKEDQNLPVLKGNMSIEFIQKKMEERKDKYESAADIIVDTSNKDKEEICQEIVYKLLKNGK</sequence>
<protein>
    <recommendedName>
        <fullName evidence="3 11">Shikimate kinase</fullName>
        <shortName evidence="11">SK</shortName>
        <ecNumber evidence="3 11">2.7.1.71</ecNumber>
    </recommendedName>
</protein>
<evidence type="ECO:0000256" key="5">
    <source>
        <dbReference type="ARBA" id="ARBA00022679"/>
    </source>
</evidence>
<dbReference type="GO" id="GO:0000287">
    <property type="term" value="F:magnesium ion binding"/>
    <property type="evidence" value="ECO:0007669"/>
    <property type="project" value="UniProtKB-UniRule"/>
</dbReference>
<comment type="caution">
    <text evidence="11">Lacks conserved residue(s) required for the propagation of feature annotation.</text>
</comment>
<comment type="function">
    <text evidence="11">Catalyzes the specific phosphorylation of the 3-hydroxyl group of shikimic acid using ATP as a cosubstrate.</text>
</comment>
<dbReference type="InterPro" id="IPR011279">
    <property type="entry name" value="Chorismate_mutase_GmP"/>
</dbReference>